<organism evidence="1 2">
    <name type="scientific">Patella caerulea</name>
    <name type="common">Rayed Mediterranean limpet</name>
    <dbReference type="NCBI Taxonomy" id="87958"/>
    <lineage>
        <taxon>Eukaryota</taxon>
        <taxon>Metazoa</taxon>
        <taxon>Spiralia</taxon>
        <taxon>Lophotrochozoa</taxon>
        <taxon>Mollusca</taxon>
        <taxon>Gastropoda</taxon>
        <taxon>Patellogastropoda</taxon>
        <taxon>Patelloidea</taxon>
        <taxon>Patellidae</taxon>
        <taxon>Patella</taxon>
    </lineage>
</organism>
<evidence type="ECO:0000313" key="1">
    <source>
        <dbReference type="EMBL" id="KAK6179756.1"/>
    </source>
</evidence>
<evidence type="ECO:0000313" key="2">
    <source>
        <dbReference type="Proteomes" id="UP001347796"/>
    </source>
</evidence>
<accession>A0AAN8PV74</accession>
<comment type="caution">
    <text evidence="1">The sequence shown here is derived from an EMBL/GenBank/DDBJ whole genome shotgun (WGS) entry which is preliminary data.</text>
</comment>
<dbReference type="AlphaFoldDB" id="A0AAN8PV74"/>
<sequence>MSVFSTTINFFEPHHGQNEGDSVHSSVERALRRHDTINLPSELAPIVRSARTTPTKVREITTEDVQDWKDLSRSLGILKVHQADDGKLVDWTTVKSITVRKDRLLQIGFKSSHTDTDYSYLPIDSRRTRREVVYTPLAHTTQP</sequence>
<gene>
    <name evidence="1" type="ORF">SNE40_012043</name>
</gene>
<reference evidence="1 2" key="1">
    <citation type="submission" date="2024-01" db="EMBL/GenBank/DDBJ databases">
        <title>The genome of the rayed Mediterranean limpet Patella caerulea (Linnaeus, 1758).</title>
        <authorList>
            <person name="Anh-Thu Weber A."/>
            <person name="Halstead-Nussloch G."/>
        </authorList>
    </citation>
    <scope>NUCLEOTIDE SEQUENCE [LARGE SCALE GENOMIC DNA]</scope>
    <source>
        <strain evidence="1">AATW-2023a</strain>
        <tissue evidence="1">Whole specimen</tissue>
    </source>
</reference>
<proteinExistence type="predicted"/>
<dbReference type="Proteomes" id="UP001347796">
    <property type="component" value="Unassembled WGS sequence"/>
</dbReference>
<dbReference type="EMBL" id="JAZGQO010000008">
    <property type="protein sequence ID" value="KAK6179756.1"/>
    <property type="molecule type" value="Genomic_DNA"/>
</dbReference>
<keyword evidence="2" id="KW-1185">Reference proteome</keyword>
<name>A0AAN8PV74_PATCE</name>
<protein>
    <submittedName>
        <fullName evidence="1">Uncharacterized protein</fullName>
    </submittedName>
</protein>